<dbReference type="InterPro" id="IPR024242">
    <property type="entry name" value="NCE101"/>
</dbReference>
<dbReference type="GO" id="GO:0009306">
    <property type="term" value="P:protein secretion"/>
    <property type="evidence" value="ECO:0007669"/>
    <property type="project" value="InterPro"/>
</dbReference>
<protein>
    <submittedName>
        <fullName evidence="2">Uncharacterized protein</fullName>
    </submittedName>
</protein>
<dbReference type="PANTHER" id="PTHR28011:SF1">
    <property type="entry name" value="NON-CLASSICAL EXPORT PROTEIN 1"/>
    <property type="match status" value="1"/>
</dbReference>
<dbReference type="AlphaFoldDB" id="A0AAD3YCP3"/>
<comment type="caution">
    <text evidence="2">The sequence shown here is derived from an EMBL/GenBank/DDBJ whole genome shotgun (WGS) entry which is preliminary data.</text>
</comment>
<dbReference type="Proteomes" id="UP001222932">
    <property type="component" value="Unassembled WGS sequence"/>
</dbReference>
<proteinExistence type="predicted"/>
<evidence type="ECO:0000256" key="1">
    <source>
        <dbReference type="SAM" id="MobiDB-lite"/>
    </source>
</evidence>
<reference evidence="2" key="2">
    <citation type="submission" date="2023-06" db="EMBL/GenBank/DDBJ databases">
        <authorList>
            <person name="Kobayashi Y."/>
            <person name="Kayamori A."/>
            <person name="Aoki K."/>
            <person name="Shiwa Y."/>
            <person name="Fujita N."/>
            <person name="Sugita T."/>
            <person name="Iwasaki W."/>
            <person name="Tanaka N."/>
            <person name="Takashima M."/>
        </authorList>
    </citation>
    <scope>NUCLEOTIDE SEQUENCE</scope>
    <source>
        <strain evidence="2">HIS016</strain>
    </source>
</reference>
<organism evidence="2 3">
    <name type="scientific">Cutaneotrichosporon spelunceum</name>
    <dbReference type="NCBI Taxonomy" id="1672016"/>
    <lineage>
        <taxon>Eukaryota</taxon>
        <taxon>Fungi</taxon>
        <taxon>Dikarya</taxon>
        <taxon>Basidiomycota</taxon>
        <taxon>Agaricomycotina</taxon>
        <taxon>Tremellomycetes</taxon>
        <taxon>Trichosporonales</taxon>
        <taxon>Trichosporonaceae</taxon>
        <taxon>Cutaneotrichosporon</taxon>
    </lineage>
</organism>
<sequence>MPRTYLLSRTLDPLLGVFTGFLAYYLHETNPRTAPPPGHTLKDLVSWQMDQNKQRAEKESAASAASDSAELEAVRRELDDAQAVDKVMQASKSHYKRRAKWPPRLCRTCRLHVYYSY</sequence>
<feature type="region of interest" description="Disordered" evidence="1">
    <location>
        <begin position="30"/>
        <end position="72"/>
    </location>
</feature>
<dbReference type="Pfam" id="PF11654">
    <property type="entry name" value="NCE101"/>
    <property type="match status" value="1"/>
</dbReference>
<accession>A0AAD3YCP3</accession>
<evidence type="ECO:0000313" key="3">
    <source>
        <dbReference type="Proteomes" id="UP001222932"/>
    </source>
</evidence>
<dbReference type="PANTHER" id="PTHR28011">
    <property type="entry name" value="NON-CLASSICAL EXPORT PROTEIN 1"/>
    <property type="match status" value="1"/>
</dbReference>
<gene>
    <name evidence="2" type="ORF">CspeluHIS016_0309520</name>
</gene>
<reference evidence="2" key="1">
    <citation type="journal article" date="2023" name="BMC Genomics">
        <title>Chromosome-level genome assemblies of Cutaneotrichosporon spp. (Trichosporonales, Basidiomycota) reveal imbalanced evolution between nucleotide sequences and chromosome synteny.</title>
        <authorList>
            <person name="Kobayashi Y."/>
            <person name="Kayamori A."/>
            <person name="Aoki K."/>
            <person name="Shiwa Y."/>
            <person name="Matsutani M."/>
            <person name="Fujita N."/>
            <person name="Sugita T."/>
            <person name="Iwasaki W."/>
            <person name="Tanaka N."/>
            <person name="Takashima M."/>
        </authorList>
    </citation>
    <scope>NUCLEOTIDE SEQUENCE</scope>
    <source>
        <strain evidence="2">HIS016</strain>
    </source>
</reference>
<keyword evidence="3" id="KW-1185">Reference proteome</keyword>
<dbReference type="EMBL" id="BTCM01000003">
    <property type="protein sequence ID" value="GMK57112.1"/>
    <property type="molecule type" value="Genomic_DNA"/>
</dbReference>
<evidence type="ECO:0000313" key="2">
    <source>
        <dbReference type="EMBL" id="GMK57112.1"/>
    </source>
</evidence>
<name>A0AAD3YCP3_9TREE</name>